<protein>
    <recommendedName>
        <fullName evidence="6">Translation initiation factor eIF2B subunit beta</fullName>
    </recommendedName>
    <alternativeName>
        <fullName evidence="7">eIF2B GDP-GTP exchange factor subunit beta</fullName>
    </alternativeName>
</protein>
<feature type="region of interest" description="Disordered" evidence="10">
    <location>
        <begin position="158"/>
        <end position="188"/>
    </location>
</feature>
<reference evidence="11 12" key="1">
    <citation type="journal article" date="2024" name="Nat. Commun.">
        <title>Phylogenomics reveals the evolutionary origins of lichenization in chlorophyte algae.</title>
        <authorList>
            <person name="Puginier C."/>
            <person name="Libourel C."/>
            <person name="Otte J."/>
            <person name="Skaloud P."/>
            <person name="Haon M."/>
            <person name="Grisel S."/>
            <person name="Petersen M."/>
            <person name="Berrin J.G."/>
            <person name="Delaux P.M."/>
            <person name="Dal Grande F."/>
            <person name="Keller J."/>
        </authorList>
    </citation>
    <scope>NUCLEOTIDE SEQUENCE [LARGE SCALE GENOMIC DNA]</scope>
    <source>
        <strain evidence="11 12">SAG 2036</strain>
    </source>
</reference>
<evidence type="ECO:0000256" key="10">
    <source>
        <dbReference type="SAM" id="MobiDB-lite"/>
    </source>
</evidence>
<comment type="subunit">
    <text evidence="8">Component of the translation initiation factor 2B (eIF2B) complex which is a heterodecamer of two sets of five different subunits: alpha, beta, gamma, delta and epsilon. Subunits alpha, beta and delta comprise a regulatory subcomplex and subunits epsilon and gamma comprise a catalytic subcomplex. Within the complex, the hexameric regulatory complex resides at the center, with the two heterodimeric catalytic subcomplexes bound on opposite sides.</text>
</comment>
<dbReference type="GO" id="GO:0005829">
    <property type="term" value="C:cytosol"/>
    <property type="evidence" value="ECO:0007669"/>
    <property type="project" value="UniProtKB-SubCell"/>
</dbReference>
<dbReference type="GO" id="GO:0005085">
    <property type="term" value="F:guanyl-nucleotide exchange factor activity"/>
    <property type="evidence" value="ECO:0007669"/>
    <property type="project" value="TreeGrafter"/>
</dbReference>
<evidence type="ECO:0000256" key="2">
    <source>
        <dbReference type="ARBA" id="ARBA00007251"/>
    </source>
</evidence>
<dbReference type="InterPro" id="IPR037171">
    <property type="entry name" value="NagB/RpiA_transferase-like"/>
</dbReference>
<dbReference type="AlphaFoldDB" id="A0AAW1P2K4"/>
<dbReference type="GO" id="GO:0003743">
    <property type="term" value="F:translation initiation factor activity"/>
    <property type="evidence" value="ECO:0007669"/>
    <property type="project" value="UniProtKB-KW"/>
</dbReference>
<dbReference type="EMBL" id="JALJOQ010000065">
    <property type="protein sequence ID" value="KAK9802924.1"/>
    <property type="molecule type" value="Genomic_DNA"/>
</dbReference>
<dbReference type="SUPFAM" id="SSF100950">
    <property type="entry name" value="NagB/RpiA/CoA transferase-like"/>
    <property type="match status" value="1"/>
</dbReference>
<name>A0AAW1P2K4_9CHLO</name>
<dbReference type="InterPro" id="IPR000649">
    <property type="entry name" value="IF-2B-related"/>
</dbReference>
<dbReference type="InterPro" id="IPR051855">
    <property type="entry name" value="eIF2B_beta_subunit"/>
</dbReference>
<sequence length="473" mass="50739">MSLADEVDVFCGQLRARQVQEPLLTAKRTAYLMRLLTTTKRHGDAQALLDDVRSWGTKIQMAKPSELAIGNIIRRVLHIIREEAQQELEAAPPEVPGGGTESTVRAKRQGLLSKALQHPSLTAARALSLHNLLDFSLPPYSPTSAEAAAVAEAVSKQTPSIPETPGPGIVNDALSDTGRRRKSSRSGPVWQGKSAVIEQLNELIDELDEIAVAIAQQAHEHIHANEVILTFGVSETTLLFLKEAGKKRSFQVIVAEAAPGYGGHSMAAELAKAGLHTTAIADSAIFALMARVNKVVLGARALLANGGIMAETGTQLVALAAKRHAVPLVVLVGLYKLSPLFPHDPTVTFNDFKSPADIIDFDVMAEPLEPDLAEASTSSSALMTHSQMTDTQSTDGADLSNIPREAVSATAASSAPEVHVLNPAFDYVPPELISLFVTDTGGYTPSYVYRLLSEYYAREDYGLSKELMDALVR</sequence>
<keyword evidence="12" id="KW-1185">Reference proteome</keyword>
<dbReference type="Proteomes" id="UP001465755">
    <property type="component" value="Unassembled WGS sequence"/>
</dbReference>
<evidence type="ECO:0000256" key="6">
    <source>
        <dbReference type="ARBA" id="ARBA00044122"/>
    </source>
</evidence>
<comment type="caution">
    <text evidence="11">The sequence shown here is derived from an EMBL/GenBank/DDBJ whole genome shotgun (WGS) entry which is preliminary data.</text>
</comment>
<evidence type="ECO:0000256" key="5">
    <source>
        <dbReference type="ARBA" id="ARBA00022917"/>
    </source>
</evidence>
<evidence type="ECO:0000256" key="4">
    <source>
        <dbReference type="ARBA" id="ARBA00022540"/>
    </source>
</evidence>
<evidence type="ECO:0000256" key="9">
    <source>
        <dbReference type="RuleBase" id="RU003814"/>
    </source>
</evidence>
<dbReference type="PANTHER" id="PTHR45859:SF1">
    <property type="entry name" value="TRANSLATION INITIATION FACTOR EIF-2B SUBUNIT BETA"/>
    <property type="match status" value="1"/>
</dbReference>
<dbReference type="GO" id="GO:0005851">
    <property type="term" value="C:eukaryotic translation initiation factor 2B complex"/>
    <property type="evidence" value="ECO:0007669"/>
    <property type="project" value="TreeGrafter"/>
</dbReference>
<dbReference type="InterPro" id="IPR042529">
    <property type="entry name" value="IF_2B-like_C"/>
</dbReference>
<dbReference type="Pfam" id="PF01008">
    <property type="entry name" value="IF-2B"/>
    <property type="match status" value="1"/>
</dbReference>
<evidence type="ECO:0000313" key="12">
    <source>
        <dbReference type="Proteomes" id="UP001465755"/>
    </source>
</evidence>
<dbReference type="Gene3D" id="3.40.50.10470">
    <property type="entry name" value="Translation initiation factor eif-2b, domain 2"/>
    <property type="match status" value="1"/>
</dbReference>
<accession>A0AAW1P2K4</accession>
<evidence type="ECO:0000256" key="3">
    <source>
        <dbReference type="ARBA" id="ARBA00022490"/>
    </source>
</evidence>
<proteinExistence type="inferred from homology"/>
<evidence type="ECO:0000256" key="8">
    <source>
        <dbReference type="ARBA" id="ARBA00046432"/>
    </source>
</evidence>
<evidence type="ECO:0000256" key="1">
    <source>
        <dbReference type="ARBA" id="ARBA00004514"/>
    </source>
</evidence>
<dbReference type="PANTHER" id="PTHR45859">
    <property type="entry name" value="TRANSLATION INITIATION FACTOR EIF-2B SUBUNIT BETA"/>
    <property type="match status" value="1"/>
</dbReference>
<organism evidence="11 12">
    <name type="scientific">Symbiochloris irregularis</name>
    <dbReference type="NCBI Taxonomy" id="706552"/>
    <lineage>
        <taxon>Eukaryota</taxon>
        <taxon>Viridiplantae</taxon>
        <taxon>Chlorophyta</taxon>
        <taxon>core chlorophytes</taxon>
        <taxon>Trebouxiophyceae</taxon>
        <taxon>Trebouxiales</taxon>
        <taxon>Trebouxiaceae</taxon>
        <taxon>Symbiochloris</taxon>
    </lineage>
</organism>
<comment type="subcellular location">
    <subcellularLocation>
        <location evidence="1">Cytoplasm</location>
        <location evidence="1">Cytosol</location>
    </subcellularLocation>
</comment>
<keyword evidence="4" id="KW-0396">Initiation factor</keyword>
<keyword evidence="3" id="KW-0963">Cytoplasm</keyword>
<gene>
    <name evidence="11" type="ORF">WJX73_008104</name>
</gene>
<keyword evidence="5" id="KW-0648">Protein biosynthesis</keyword>
<comment type="similarity">
    <text evidence="2 9">Belongs to the eIF-2B alpha/beta/delta subunits family.</text>
</comment>
<evidence type="ECO:0000313" key="11">
    <source>
        <dbReference type="EMBL" id="KAK9802924.1"/>
    </source>
</evidence>
<evidence type="ECO:0000256" key="7">
    <source>
        <dbReference type="ARBA" id="ARBA00044228"/>
    </source>
</evidence>